<reference evidence="1" key="1">
    <citation type="submission" date="2023-03" db="EMBL/GenBank/DDBJ databases">
        <authorList>
            <person name="Steffen K."/>
            <person name="Cardenas P."/>
        </authorList>
    </citation>
    <scope>NUCLEOTIDE SEQUENCE</scope>
</reference>
<dbReference type="EMBL" id="CASHTH010001174">
    <property type="protein sequence ID" value="CAI8012292.1"/>
    <property type="molecule type" value="Genomic_DNA"/>
</dbReference>
<protein>
    <submittedName>
        <fullName evidence="1">Uncharacterized protein</fullName>
    </submittedName>
</protein>
<name>A0AA35RJN1_GEOBA</name>
<evidence type="ECO:0000313" key="2">
    <source>
        <dbReference type="Proteomes" id="UP001174909"/>
    </source>
</evidence>
<sequence length="49" mass="5414">MTRRCAHLTPSIVGLIRRQTCSLSHSTTRGNTTTMALYCHRASPPDSAR</sequence>
<keyword evidence="2" id="KW-1185">Reference proteome</keyword>
<organism evidence="1 2">
    <name type="scientific">Geodia barretti</name>
    <name type="common">Barrett's horny sponge</name>
    <dbReference type="NCBI Taxonomy" id="519541"/>
    <lineage>
        <taxon>Eukaryota</taxon>
        <taxon>Metazoa</taxon>
        <taxon>Porifera</taxon>
        <taxon>Demospongiae</taxon>
        <taxon>Heteroscleromorpha</taxon>
        <taxon>Tetractinellida</taxon>
        <taxon>Astrophorina</taxon>
        <taxon>Geodiidae</taxon>
        <taxon>Geodia</taxon>
    </lineage>
</organism>
<evidence type="ECO:0000313" key="1">
    <source>
        <dbReference type="EMBL" id="CAI8012292.1"/>
    </source>
</evidence>
<dbReference type="Proteomes" id="UP001174909">
    <property type="component" value="Unassembled WGS sequence"/>
</dbReference>
<proteinExistence type="predicted"/>
<accession>A0AA35RJN1</accession>
<comment type="caution">
    <text evidence="1">The sequence shown here is derived from an EMBL/GenBank/DDBJ whole genome shotgun (WGS) entry which is preliminary data.</text>
</comment>
<gene>
    <name evidence="1" type="ORF">GBAR_LOCUS7899</name>
</gene>
<dbReference type="AlphaFoldDB" id="A0AA35RJN1"/>